<dbReference type="InterPro" id="IPR012885">
    <property type="entry name" value="F-box_Sdz-33"/>
</dbReference>
<evidence type="ECO:0000313" key="3">
    <source>
        <dbReference type="Proteomes" id="UP000483820"/>
    </source>
</evidence>
<sequence>MLAIKEVLSEVTPLDLIHFSMISLKTRLIARHFSKQPPISKYVLILDIYEAPSVQIFHGGNLYAYEIHSYKTENIGRLQEENEIIKYSKYSEDPVSEFKKYVEYAMEVFNWPVGQLYFNFDDLKDQNYSIIDWLKFRVRSTKRSELFGDRVSDDYVSHFLENVEVSGYLHLGSTMSDNFQLTVPKTVKRLNIEKSTFVTFDQLSSFNCESIHLSQTSISNKELNQFFKNWMTSKSNQNLQDLFIGIKDLESLETIFELPHEVIDPGTVRTLYRGNHPIPVSGGIDIKRDDGAVATCYTQVGIGSLYLAMLVYLNF</sequence>
<proteinExistence type="predicted"/>
<comment type="caution">
    <text evidence="2">The sequence shown here is derived from an EMBL/GenBank/DDBJ whole genome shotgun (WGS) entry which is preliminary data.</text>
</comment>
<dbReference type="PANTHER" id="PTHR21503:SF53">
    <property type="entry name" value="F-BOX ASSOCIATED DOMAIN-CONTAINING PROTEIN-RELATED"/>
    <property type="match status" value="1"/>
</dbReference>
<accession>A0A6A5G5S3</accession>
<dbReference type="CTD" id="9819093"/>
<dbReference type="AlphaFoldDB" id="A0A6A5G5S3"/>
<evidence type="ECO:0000259" key="1">
    <source>
        <dbReference type="Pfam" id="PF07735"/>
    </source>
</evidence>
<reference evidence="2 3" key="1">
    <citation type="submission" date="2019-12" db="EMBL/GenBank/DDBJ databases">
        <title>Chromosome-level assembly of the Caenorhabditis remanei genome.</title>
        <authorList>
            <person name="Teterina A.A."/>
            <person name="Willis J.H."/>
            <person name="Phillips P.C."/>
        </authorList>
    </citation>
    <scope>NUCLEOTIDE SEQUENCE [LARGE SCALE GENOMIC DNA]</scope>
    <source>
        <strain evidence="2 3">PX506</strain>
        <tissue evidence="2">Whole organism</tissue>
    </source>
</reference>
<dbReference type="Proteomes" id="UP000483820">
    <property type="component" value="Chromosome V"/>
</dbReference>
<gene>
    <name evidence="2" type="ORF">GCK72_016763</name>
</gene>
<dbReference type="RefSeq" id="XP_003101734.2">
    <property type="nucleotide sequence ID" value="XM_003101686.2"/>
</dbReference>
<dbReference type="KEGG" id="crq:GCK72_016763"/>
<evidence type="ECO:0000313" key="2">
    <source>
        <dbReference type="EMBL" id="KAF1750216.1"/>
    </source>
</evidence>
<organism evidence="2 3">
    <name type="scientific">Caenorhabditis remanei</name>
    <name type="common">Caenorhabditis vulgaris</name>
    <dbReference type="NCBI Taxonomy" id="31234"/>
    <lineage>
        <taxon>Eukaryota</taxon>
        <taxon>Metazoa</taxon>
        <taxon>Ecdysozoa</taxon>
        <taxon>Nematoda</taxon>
        <taxon>Chromadorea</taxon>
        <taxon>Rhabditida</taxon>
        <taxon>Rhabditina</taxon>
        <taxon>Rhabditomorpha</taxon>
        <taxon>Rhabditoidea</taxon>
        <taxon>Rhabditidae</taxon>
        <taxon>Peloderinae</taxon>
        <taxon>Caenorhabditis</taxon>
    </lineage>
</organism>
<dbReference type="GeneID" id="9819093"/>
<protein>
    <recommendedName>
        <fullName evidence="1">Sdz-33 F-box domain-containing protein</fullName>
    </recommendedName>
</protein>
<dbReference type="Pfam" id="PF07735">
    <property type="entry name" value="FBA_2"/>
    <property type="match status" value="1"/>
</dbReference>
<dbReference type="PANTHER" id="PTHR21503">
    <property type="entry name" value="F-BOX-CONTAINING HYPOTHETICAL PROTEIN C.ELEGANS"/>
    <property type="match status" value="1"/>
</dbReference>
<name>A0A6A5G5S3_CAERE</name>
<feature type="domain" description="Sdz-33 F-box" evidence="1">
    <location>
        <begin position="178"/>
        <end position="242"/>
    </location>
</feature>
<dbReference type="EMBL" id="WUAV01000005">
    <property type="protein sequence ID" value="KAF1750216.1"/>
    <property type="molecule type" value="Genomic_DNA"/>
</dbReference>